<dbReference type="PANTHER" id="PTHR10924">
    <property type="entry name" value="MAJOR FACILITATOR SUPERFAMILY PROTEIN-RELATED"/>
    <property type="match status" value="1"/>
</dbReference>
<protein>
    <submittedName>
        <fullName evidence="6">Uncharacterized protein</fullName>
    </submittedName>
</protein>
<dbReference type="Gene3D" id="1.20.1250.20">
    <property type="entry name" value="MFS general substrate transporter like domains"/>
    <property type="match status" value="1"/>
</dbReference>
<name>A0AAV2PVJ2_MEGNR</name>
<gene>
    <name evidence="6" type="ORF">MNOR_LOCUS4015</name>
</gene>
<dbReference type="InterPro" id="IPR011701">
    <property type="entry name" value="MFS"/>
</dbReference>
<reference evidence="6 7" key="1">
    <citation type="submission" date="2024-05" db="EMBL/GenBank/DDBJ databases">
        <authorList>
            <person name="Wallberg A."/>
        </authorList>
    </citation>
    <scope>NUCLEOTIDE SEQUENCE [LARGE SCALE GENOMIC DNA]</scope>
</reference>
<dbReference type="Proteomes" id="UP001497623">
    <property type="component" value="Unassembled WGS sequence"/>
</dbReference>
<proteinExistence type="predicted"/>
<keyword evidence="2 5" id="KW-0812">Transmembrane</keyword>
<dbReference type="GO" id="GO:0016020">
    <property type="term" value="C:membrane"/>
    <property type="evidence" value="ECO:0007669"/>
    <property type="project" value="UniProtKB-SubCell"/>
</dbReference>
<evidence type="ECO:0000256" key="4">
    <source>
        <dbReference type="ARBA" id="ARBA00023136"/>
    </source>
</evidence>
<evidence type="ECO:0000313" key="7">
    <source>
        <dbReference type="Proteomes" id="UP001497623"/>
    </source>
</evidence>
<feature type="transmembrane region" description="Helical" evidence="5">
    <location>
        <begin position="186"/>
        <end position="203"/>
    </location>
</feature>
<dbReference type="EMBL" id="CAXKWB010001443">
    <property type="protein sequence ID" value="CAL4064366.1"/>
    <property type="molecule type" value="Genomic_DNA"/>
</dbReference>
<evidence type="ECO:0000256" key="2">
    <source>
        <dbReference type="ARBA" id="ARBA00022692"/>
    </source>
</evidence>
<sequence length="394" mass="43179">MDEVDFATQKPNHKKETVLETSSCNSDKHSLMENKGYGTISTPHSAPIITVYAQRFWVLGVFSLLPWFQSCQWNTWGTINQSVMVGYGWGSGTVAMMGNWGAITFVLFVTPMCWLTTRYGLRCGVLACSGLIAVGTALRCVTMHITVFTILSHISAICFGTAGTLILSAPPMLAADWFPAKERTTATAIGISANSLGILGSYLEPLLVRSPGGNVTKEEIRGNIMILMYIYAGFGALLFILIAIYFPSRPPTPPSISSVQEKLKFTDSTRKLLSNKTMICLLVSYSIGCGVPFIWISVINFSFNNLGINQNEAMWIGLLQTLSCGITGIIMGRVTDLVYGYIRGTTIVLFLTSMGLFLLVLPPDHRRYSNGSLASICHYRDHLRANSRCGCIDI</sequence>
<keyword evidence="7" id="KW-1185">Reference proteome</keyword>
<feature type="transmembrane region" description="Helical" evidence="5">
    <location>
        <begin position="87"/>
        <end position="107"/>
    </location>
</feature>
<evidence type="ECO:0000256" key="3">
    <source>
        <dbReference type="ARBA" id="ARBA00022989"/>
    </source>
</evidence>
<organism evidence="6 7">
    <name type="scientific">Meganyctiphanes norvegica</name>
    <name type="common">Northern krill</name>
    <name type="synonym">Thysanopoda norvegica</name>
    <dbReference type="NCBI Taxonomy" id="48144"/>
    <lineage>
        <taxon>Eukaryota</taxon>
        <taxon>Metazoa</taxon>
        <taxon>Ecdysozoa</taxon>
        <taxon>Arthropoda</taxon>
        <taxon>Crustacea</taxon>
        <taxon>Multicrustacea</taxon>
        <taxon>Malacostraca</taxon>
        <taxon>Eumalacostraca</taxon>
        <taxon>Eucarida</taxon>
        <taxon>Euphausiacea</taxon>
        <taxon>Euphausiidae</taxon>
        <taxon>Meganyctiphanes</taxon>
    </lineage>
</organism>
<dbReference type="SUPFAM" id="SSF103473">
    <property type="entry name" value="MFS general substrate transporter"/>
    <property type="match status" value="1"/>
</dbReference>
<feature type="transmembrane region" description="Helical" evidence="5">
    <location>
        <begin position="315"/>
        <end position="334"/>
    </location>
</feature>
<feature type="transmembrane region" description="Helical" evidence="5">
    <location>
        <begin position="340"/>
        <end position="361"/>
    </location>
</feature>
<feature type="transmembrane region" description="Helical" evidence="5">
    <location>
        <begin position="224"/>
        <end position="246"/>
    </location>
</feature>
<dbReference type="InterPro" id="IPR036259">
    <property type="entry name" value="MFS_trans_sf"/>
</dbReference>
<feature type="transmembrane region" description="Helical" evidence="5">
    <location>
        <begin position="282"/>
        <end position="303"/>
    </location>
</feature>
<dbReference type="Pfam" id="PF07690">
    <property type="entry name" value="MFS_1"/>
    <property type="match status" value="1"/>
</dbReference>
<evidence type="ECO:0000256" key="1">
    <source>
        <dbReference type="ARBA" id="ARBA00004141"/>
    </source>
</evidence>
<keyword evidence="3 5" id="KW-1133">Transmembrane helix</keyword>
<keyword evidence="4 5" id="KW-0472">Membrane</keyword>
<evidence type="ECO:0000256" key="5">
    <source>
        <dbReference type="SAM" id="Phobius"/>
    </source>
</evidence>
<dbReference type="GO" id="GO:0022857">
    <property type="term" value="F:transmembrane transporter activity"/>
    <property type="evidence" value="ECO:0007669"/>
    <property type="project" value="InterPro"/>
</dbReference>
<dbReference type="PANTHER" id="PTHR10924:SF27">
    <property type="entry name" value="SOLUTE CARRIER FAMILY 49 MEMBER 4"/>
    <property type="match status" value="1"/>
</dbReference>
<accession>A0AAV2PVJ2</accession>
<comment type="subcellular location">
    <subcellularLocation>
        <location evidence="1">Membrane</location>
        <topology evidence="1">Multi-pass membrane protein</topology>
    </subcellularLocation>
</comment>
<dbReference type="AlphaFoldDB" id="A0AAV2PVJ2"/>
<evidence type="ECO:0000313" key="6">
    <source>
        <dbReference type="EMBL" id="CAL4064366.1"/>
    </source>
</evidence>
<dbReference type="InterPro" id="IPR049680">
    <property type="entry name" value="FLVCR1-2_SLC49-like"/>
</dbReference>
<feature type="transmembrane region" description="Helical" evidence="5">
    <location>
        <begin position="119"/>
        <end position="138"/>
    </location>
</feature>
<comment type="caution">
    <text evidence="6">The sequence shown here is derived from an EMBL/GenBank/DDBJ whole genome shotgun (WGS) entry which is preliminary data.</text>
</comment>
<feature type="transmembrane region" description="Helical" evidence="5">
    <location>
        <begin position="145"/>
        <end position="166"/>
    </location>
</feature>